<dbReference type="CDD" id="cd16829">
    <property type="entry name" value="ChuX_HutX-like"/>
    <property type="match status" value="1"/>
</dbReference>
<comment type="caution">
    <text evidence="1">The sequence shown here is derived from an EMBL/GenBank/DDBJ whole genome shotgun (WGS) entry which is preliminary data.</text>
</comment>
<dbReference type="Proteomes" id="UP001500171">
    <property type="component" value="Unassembled WGS sequence"/>
</dbReference>
<dbReference type="InterPro" id="IPR010413">
    <property type="entry name" value="HutX-like"/>
</dbReference>
<dbReference type="NCBIfam" id="TIGR04108">
    <property type="entry name" value="HutX"/>
    <property type="match status" value="1"/>
</dbReference>
<keyword evidence="2" id="KW-1185">Reference proteome</keyword>
<evidence type="ECO:0000313" key="1">
    <source>
        <dbReference type="EMBL" id="GAA5113054.1"/>
    </source>
</evidence>
<sequence length="162" mass="18427">MTKPSLTELMATAPDGTLEKIAQKYQVSLFEVINAMPEKHIIAGEYFDQVWSEAATWDIVTILINSPDIIFEYQGKLPTGFHRHGYFNLRAKTGLSGHIKAENCQHIAFVERQFMGTDTASIIFLNQSGNAMFKIFVGRDSHHQLIEEQLSSYRQLAQLQHQ</sequence>
<evidence type="ECO:0000313" key="2">
    <source>
        <dbReference type="Proteomes" id="UP001500171"/>
    </source>
</evidence>
<protein>
    <submittedName>
        <fullName evidence="1">Heme utilization cystosolic carrier protein HutX</fullName>
    </submittedName>
</protein>
<dbReference type="EMBL" id="BAABHY010000005">
    <property type="protein sequence ID" value="GAA5113054.1"/>
    <property type="molecule type" value="Genomic_DNA"/>
</dbReference>
<proteinExistence type="predicted"/>
<gene>
    <name evidence="1" type="primary">hutX</name>
    <name evidence="1" type="ORF">GCM10023211_20650</name>
</gene>
<dbReference type="SUPFAM" id="SSF144064">
    <property type="entry name" value="Heme iron utilization protein-like"/>
    <property type="match status" value="1"/>
</dbReference>
<accession>A0ABP9NGX0</accession>
<dbReference type="Pfam" id="PF06228">
    <property type="entry name" value="ChuX_HutX"/>
    <property type="match status" value="1"/>
</dbReference>
<dbReference type="Gene3D" id="3.40.1570.10">
    <property type="entry name" value="HemS/ChuS/ChuX like domains"/>
    <property type="match status" value="1"/>
</dbReference>
<dbReference type="RefSeq" id="WP_345491890.1">
    <property type="nucleotide sequence ID" value="NZ_BAABHY010000005.1"/>
</dbReference>
<reference evidence="2" key="1">
    <citation type="journal article" date="2019" name="Int. J. Syst. Evol. Microbiol.">
        <title>The Global Catalogue of Microorganisms (GCM) 10K type strain sequencing project: providing services to taxonomists for standard genome sequencing and annotation.</title>
        <authorList>
            <consortium name="The Broad Institute Genomics Platform"/>
            <consortium name="The Broad Institute Genome Sequencing Center for Infectious Disease"/>
            <person name="Wu L."/>
            <person name="Ma J."/>
        </authorList>
    </citation>
    <scope>NUCLEOTIDE SEQUENCE [LARGE SCALE GENOMIC DNA]</scope>
    <source>
        <strain evidence="2">JCM 18050</strain>
    </source>
</reference>
<name>A0ABP9NGX0_9GAMM</name>
<dbReference type="InterPro" id="IPR053733">
    <property type="entry name" value="Heme_Transport_Util_sf"/>
</dbReference>
<organism evidence="1 2">
    <name type="scientific">Orbus sasakiae</name>
    <dbReference type="NCBI Taxonomy" id="1078475"/>
    <lineage>
        <taxon>Bacteria</taxon>
        <taxon>Pseudomonadati</taxon>
        <taxon>Pseudomonadota</taxon>
        <taxon>Gammaproteobacteria</taxon>
        <taxon>Orbales</taxon>
        <taxon>Orbaceae</taxon>
        <taxon>Orbus</taxon>
    </lineage>
</organism>
<dbReference type="PIRSF" id="PIRSF030840">
    <property type="entry name" value="DUF1008"/>
    <property type="match status" value="1"/>
</dbReference>